<dbReference type="PANTHER" id="PTHR11161">
    <property type="entry name" value="O-ACYLTRANSFERASE"/>
    <property type="match status" value="1"/>
</dbReference>
<sequence length="245" mass="27807">MWITLTSLLCVNAAVASLTSHTRTSVFHFIHSMALGNITSSCRNALMEVELHLTYDGAVPIRKEFFVDAFTSGPSNAFASRDLDRWIYRGYGCLEAAGEVAYRQSHSPLTFCFAHSESPNIQTYSICIPVQRYDHRAYLLERWRMMLSKSADSLGAPLCVKSRRDHEWFKSKIRFTIYGLQLALFVVFAFSTAYHIRIGDEARSLGEQLLLTISLKTNIPKLTQFPKEPQSTITCLFGIRFLSMV</sequence>
<organism evidence="2 3">
    <name type="scientific">Parascaris univalens</name>
    <name type="common">Nematode worm</name>
    <dbReference type="NCBI Taxonomy" id="6257"/>
    <lineage>
        <taxon>Eukaryota</taxon>
        <taxon>Metazoa</taxon>
        <taxon>Ecdysozoa</taxon>
        <taxon>Nematoda</taxon>
        <taxon>Chromadorea</taxon>
        <taxon>Rhabditida</taxon>
        <taxon>Spirurina</taxon>
        <taxon>Ascaridomorpha</taxon>
        <taxon>Ascaridoidea</taxon>
        <taxon>Ascarididae</taxon>
        <taxon>Parascaris</taxon>
    </lineage>
</organism>
<protein>
    <submittedName>
        <fullName evidence="3">Acyltransferase 3 domain-containing protein</fullName>
    </submittedName>
</protein>
<keyword evidence="2" id="KW-1185">Reference proteome</keyword>
<name>A0A914ZXK2_PARUN</name>
<accession>A0A914ZXK2</accession>
<dbReference type="Proteomes" id="UP000887569">
    <property type="component" value="Unplaced"/>
</dbReference>
<evidence type="ECO:0000313" key="3">
    <source>
        <dbReference type="WBParaSite" id="PgE022_g002_t04"/>
    </source>
</evidence>
<evidence type="ECO:0000256" key="1">
    <source>
        <dbReference type="SAM" id="SignalP"/>
    </source>
</evidence>
<feature type="signal peptide" evidence="1">
    <location>
        <begin position="1"/>
        <end position="16"/>
    </location>
</feature>
<dbReference type="WBParaSite" id="PgE022_g002_t04">
    <property type="protein sequence ID" value="PgE022_g002_t04"/>
    <property type="gene ID" value="PgE022_g002"/>
</dbReference>
<proteinExistence type="predicted"/>
<evidence type="ECO:0000313" key="2">
    <source>
        <dbReference type="Proteomes" id="UP000887569"/>
    </source>
</evidence>
<dbReference type="InterPro" id="IPR052728">
    <property type="entry name" value="O2_lipid_transport_reg"/>
</dbReference>
<dbReference type="PANTHER" id="PTHR11161:SF70">
    <property type="entry name" value="ACYLTRANSFERASE 3 DOMAIN-CONTAINING PROTEIN"/>
    <property type="match status" value="1"/>
</dbReference>
<feature type="chain" id="PRO_5036836118" evidence="1">
    <location>
        <begin position="17"/>
        <end position="245"/>
    </location>
</feature>
<keyword evidence="1" id="KW-0732">Signal</keyword>
<dbReference type="AlphaFoldDB" id="A0A914ZXK2"/>
<reference evidence="3" key="1">
    <citation type="submission" date="2022-11" db="UniProtKB">
        <authorList>
            <consortium name="WormBaseParasite"/>
        </authorList>
    </citation>
    <scope>IDENTIFICATION</scope>
</reference>